<gene>
    <name evidence="2" type="ORF">C3B61_19345</name>
</gene>
<dbReference type="Proteomes" id="UP000237340">
    <property type="component" value="Unassembled WGS sequence"/>
</dbReference>
<feature type="non-terminal residue" evidence="2">
    <location>
        <position position="106"/>
    </location>
</feature>
<name>A0A2S3Z6R6_9MICO</name>
<dbReference type="AlphaFoldDB" id="A0A2S3Z6R6"/>
<comment type="caution">
    <text evidence="2">The sequence shown here is derived from an EMBL/GenBank/DDBJ whole genome shotgun (WGS) entry which is preliminary data.</text>
</comment>
<dbReference type="EMBL" id="PPXD01000033">
    <property type="protein sequence ID" value="POH60852.1"/>
    <property type="molecule type" value="Genomic_DNA"/>
</dbReference>
<organism evidence="2 3">
    <name type="scientific">Cryobacterium zongtaii</name>
    <dbReference type="NCBI Taxonomy" id="1259217"/>
    <lineage>
        <taxon>Bacteria</taxon>
        <taxon>Bacillati</taxon>
        <taxon>Actinomycetota</taxon>
        <taxon>Actinomycetes</taxon>
        <taxon>Micrococcales</taxon>
        <taxon>Microbacteriaceae</taxon>
        <taxon>Cryobacterium</taxon>
    </lineage>
</organism>
<dbReference type="RefSeq" id="WP_208858868.1">
    <property type="nucleotide sequence ID" value="NZ_PPXD01000033.1"/>
</dbReference>
<reference evidence="2 3" key="1">
    <citation type="submission" date="2018-01" db="EMBL/GenBank/DDBJ databases">
        <title>Cryobacterium sp. nov., from glaciers in China.</title>
        <authorList>
            <person name="Liu Q."/>
            <person name="Xin Y.-H."/>
        </authorList>
    </citation>
    <scope>NUCLEOTIDE SEQUENCE [LARGE SCALE GENOMIC DNA]</scope>
    <source>
        <strain evidence="2 3">TMN-42</strain>
    </source>
</reference>
<sequence length="106" mass="10986">MSRRRAAPPPPIEEVARIAERLAVLLSAGVSPVSAWDYLLPPGPIGRSAAADPSAAGHADPYDPSVAGRAEPPGPPAARWTRRAKARADAERAQHSILAAAGRAAR</sequence>
<evidence type="ECO:0000313" key="2">
    <source>
        <dbReference type="EMBL" id="POH60852.1"/>
    </source>
</evidence>
<evidence type="ECO:0000256" key="1">
    <source>
        <dbReference type="SAM" id="MobiDB-lite"/>
    </source>
</evidence>
<evidence type="ECO:0000313" key="3">
    <source>
        <dbReference type="Proteomes" id="UP000237340"/>
    </source>
</evidence>
<keyword evidence="3" id="KW-1185">Reference proteome</keyword>
<feature type="region of interest" description="Disordered" evidence="1">
    <location>
        <begin position="47"/>
        <end position="106"/>
    </location>
</feature>
<accession>A0A2S3Z6R6</accession>
<proteinExistence type="predicted"/>
<feature type="compositionally biased region" description="Low complexity" evidence="1">
    <location>
        <begin position="48"/>
        <end position="59"/>
    </location>
</feature>
<protein>
    <submittedName>
        <fullName evidence="2">Uncharacterized protein</fullName>
    </submittedName>
</protein>